<dbReference type="Pfam" id="PF00226">
    <property type="entry name" value="DnaJ"/>
    <property type="match status" value="1"/>
</dbReference>
<dbReference type="InterPro" id="IPR052276">
    <property type="entry name" value="Diphthamide-biosynth_chaperone"/>
</dbReference>
<feature type="domain" description="J" evidence="1">
    <location>
        <begin position="66"/>
        <end position="135"/>
    </location>
</feature>
<dbReference type="AlphaFoldDB" id="A0A7C8YPX8"/>
<evidence type="ECO:0000259" key="1">
    <source>
        <dbReference type="PROSITE" id="PS50076"/>
    </source>
</evidence>
<protein>
    <recommendedName>
        <fullName evidence="1">J domain-containing protein</fullName>
    </recommendedName>
</protein>
<name>A0A7C8YPX8_OPUST</name>
<dbReference type="SMART" id="SM00271">
    <property type="entry name" value="DnaJ"/>
    <property type="match status" value="1"/>
</dbReference>
<dbReference type="EMBL" id="GISG01044641">
    <property type="protein sequence ID" value="MBA4623758.1"/>
    <property type="molecule type" value="Transcribed_RNA"/>
</dbReference>
<dbReference type="CDD" id="cd06257">
    <property type="entry name" value="DnaJ"/>
    <property type="match status" value="1"/>
</dbReference>
<sequence length="177" mass="19688">MASALTSTSSVSFHSLSSAFASPPCSSVPHRLSYVTFRRLLPSVSAIHVAADERSPTRSIAPSTSSFYEVLGIEMYATRHEIKAAYRKLVRVVHPDATSNGQKEAASSADDFIRVHEAYVTLSDPRKRADYDKTLLLRRRRISYSPNYAVATGRPATTSFSGFSGYTRRTWETDQCW</sequence>
<dbReference type="InterPro" id="IPR001623">
    <property type="entry name" value="DnaJ_domain"/>
</dbReference>
<dbReference type="PANTHER" id="PTHR44240:SF22">
    <property type="entry name" value="CHAPERONE PROTEIN DNAJ 11, CHLOROPLASTIC-LIKE"/>
    <property type="match status" value="1"/>
</dbReference>
<reference evidence="2" key="2">
    <citation type="submission" date="2020-07" db="EMBL/GenBank/DDBJ databases">
        <authorList>
            <person name="Vera ALvarez R."/>
            <person name="Arias-Moreno D.M."/>
            <person name="Jimenez-Jacinto V."/>
            <person name="Jimenez-Bremont J.F."/>
            <person name="Swaminathan K."/>
            <person name="Moose S.P."/>
            <person name="Guerrero-Gonzalez M.L."/>
            <person name="Marino-Ramirez L."/>
            <person name="Landsman D."/>
            <person name="Rodriguez-Kessler M."/>
            <person name="Delgado-Sanchez P."/>
        </authorList>
    </citation>
    <scope>NUCLEOTIDE SEQUENCE</scope>
    <source>
        <tissue evidence="2">Cladode</tissue>
    </source>
</reference>
<dbReference type="PRINTS" id="PR00625">
    <property type="entry name" value="JDOMAIN"/>
</dbReference>
<reference evidence="2" key="1">
    <citation type="journal article" date="2013" name="J. Plant Res.">
        <title>Effect of fungi and light on seed germination of three Opuntia species from semiarid lands of central Mexico.</title>
        <authorList>
            <person name="Delgado-Sanchez P."/>
            <person name="Jimenez-Bremont J.F."/>
            <person name="Guerrero-Gonzalez Mde L."/>
            <person name="Flores J."/>
        </authorList>
    </citation>
    <scope>NUCLEOTIDE SEQUENCE</scope>
    <source>
        <tissue evidence="2">Cladode</tissue>
    </source>
</reference>
<evidence type="ECO:0000313" key="2">
    <source>
        <dbReference type="EMBL" id="MBA4623758.1"/>
    </source>
</evidence>
<proteinExistence type="predicted"/>
<dbReference type="PANTHER" id="PTHR44240">
    <property type="entry name" value="DNAJ DOMAIN (PROKARYOTIC HEAT SHOCK PROTEIN)-RELATED"/>
    <property type="match status" value="1"/>
</dbReference>
<dbReference type="Gene3D" id="1.10.287.110">
    <property type="entry name" value="DnaJ domain"/>
    <property type="match status" value="1"/>
</dbReference>
<organism evidence="2">
    <name type="scientific">Opuntia streptacantha</name>
    <name type="common">Prickly pear cactus</name>
    <name type="synonym">Opuntia cardona</name>
    <dbReference type="NCBI Taxonomy" id="393608"/>
    <lineage>
        <taxon>Eukaryota</taxon>
        <taxon>Viridiplantae</taxon>
        <taxon>Streptophyta</taxon>
        <taxon>Embryophyta</taxon>
        <taxon>Tracheophyta</taxon>
        <taxon>Spermatophyta</taxon>
        <taxon>Magnoliopsida</taxon>
        <taxon>eudicotyledons</taxon>
        <taxon>Gunneridae</taxon>
        <taxon>Pentapetalae</taxon>
        <taxon>Caryophyllales</taxon>
        <taxon>Cactineae</taxon>
        <taxon>Cactaceae</taxon>
        <taxon>Opuntioideae</taxon>
        <taxon>Opuntia</taxon>
    </lineage>
</organism>
<accession>A0A7C8YPX8</accession>
<dbReference type="SUPFAM" id="SSF46565">
    <property type="entry name" value="Chaperone J-domain"/>
    <property type="match status" value="1"/>
</dbReference>
<dbReference type="InterPro" id="IPR036869">
    <property type="entry name" value="J_dom_sf"/>
</dbReference>
<dbReference type="PROSITE" id="PS50076">
    <property type="entry name" value="DNAJ_2"/>
    <property type="match status" value="1"/>
</dbReference>